<accession>A0A154WBU7</accession>
<dbReference type="Gene3D" id="3.40.1050.10">
    <property type="entry name" value="Carbonic anhydrase"/>
    <property type="match status" value="1"/>
</dbReference>
<comment type="similarity">
    <text evidence="1 7">Belongs to the beta-class carbonic anhydrase family.</text>
</comment>
<reference evidence="8 9" key="1">
    <citation type="submission" date="2015-12" db="EMBL/GenBank/DDBJ databases">
        <title>Genome sequence of Oceanibaculum pacificum MCCC 1A02656.</title>
        <authorList>
            <person name="Lu L."/>
            <person name="Lai Q."/>
            <person name="Shao Z."/>
            <person name="Qian P."/>
        </authorList>
    </citation>
    <scope>NUCLEOTIDE SEQUENCE [LARGE SCALE GENOMIC DNA]</scope>
    <source>
        <strain evidence="8 9">MCCC 1A02656</strain>
    </source>
</reference>
<dbReference type="AlphaFoldDB" id="A0A154WBU7"/>
<name>A0A154WBU7_9PROT</name>
<dbReference type="PANTHER" id="PTHR11002:SF76">
    <property type="entry name" value="CARBONIC ANHYDRASE"/>
    <property type="match status" value="1"/>
</dbReference>
<dbReference type="GO" id="GO:0008270">
    <property type="term" value="F:zinc ion binding"/>
    <property type="evidence" value="ECO:0007669"/>
    <property type="project" value="UniProtKB-UniRule"/>
</dbReference>
<dbReference type="CDD" id="cd00883">
    <property type="entry name" value="beta_CA_cladeA"/>
    <property type="match status" value="1"/>
</dbReference>
<sequence>MDQLFKQNIDWAAARVQEDPDYFKRLSGLQTPEYLWIGCADSRVPANVITGLQPGEVFVHRNVANLVNPGDLNCLAVLQFAIDVLKVKHVIVCGHYGCGGVRAALNNERHGLIDYWLHPVRDLAEAHRAELDAIGDPEERVNRLCELSVVEQVRQVSDTPIIRDAWNRGQPLTVHGWCYGLVDGLIRDLKCSRSSL</sequence>
<keyword evidence="3 6" id="KW-0862">Zinc</keyword>
<feature type="binding site" evidence="6">
    <location>
        <position position="41"/>
    </location>
    <ligand>
        <name>Zn(2+)</name>
        <dbReference type="ChEBI" id="CHEBI:29105"/>
    </ligand>
</feature>
<evidence type="ECO:0000313" key="8">
    <source>
        <dbReference type="EMBL" id="KZD11007.1"/>
    </source>
</evidence>
<comment type="catalytic activity">
    <reaction evidence="5 7">
        <text>hydrogencarbonate + H(+) = CO2 + H2O</text>
        <dbReference type="Rhea" id="RHEA:10748"/>
        <dbReference type="ChEBI" id="CHEBI:15377"/>
        <dbReference type="ChEBI" id="CHEBI:15378"/>
        <dbReference type="ChEBI" id="CHEBI:16526"/>
        <dbReference type="ChEBI" id="CHEBI:17544"/>
        <dbReference type="EC" id="4.2.1.1"/>
    </reaction>
</comment>
<evidence type="ECO:0000256" key="2">
    <source>
        <dbReference type="ARBA" id="ARBA00022723"/>
    </source>
</evidence>
<feature type="binding site" evidence="6">
    <location>
        <position position="39"/>
    </location>
    <ligand>
        <name>Zn(2+)</name>
        <dbReference type="ChEBI" id="CHEBI:29105"/>
    </ligand>
</feature>
<organism evidence="8 9">
    <name type="scientific">Oceanibaculum pacificum</name>
    <dbReference type="NCBI Taxonomy" id="580166"/>
    <lineage>
        <taxon>Bacteria</taxon>
        <taxon>Pseudomonadati</taxon>
        <taxon>Pseudomonadota</taxon>
        <taxon>Alphaproteobacteria</taxon>
        <taxon>Rhodospirillales</taxon>
        <taxon>Oceanibaculaceae</taxon>
        <taxon>Oceanibaculum</taxon>
    </lineage>
</organism>
<feature type="binding site" evidence="6">
    <location>
        <position position="98"/>
    </location>
    <ligand>
        <name>Zn(2+)</name>
        <dbReference type="ChEBI" id="CHEBI:29105"/>
    </ligand>
</feature>
<keyword evidence="9" id="KW-1185">Reference proteome</keyword>
<dbReference type="SMART" id="SM00947">
    <property type="entry name" value="Pro_CA"/>
    <property type="match status" value="1"/>
</dbReference>
<dbReference type="PROSITE" id="PS00705">
    <property type="entry name" value="PROK_CO2_ANHYDRASE_2"/>
    <property type="match status" value="1"/>
</dbReference>
<evidence type="ECO:0000256" key="5">
    <source>
        <dbReference type="ARBA" id="ARBA00048348"/>
    </source>
</evidence>
<dbReference type="EMBL" id="LPXN01000079">
    <property type="protein sequence ID" value="KZD11007.1"/>
    <property type="molecule type" value="Genomic_DNA"/>
</dbReference>
<gene>
    <name evidence="8" type="ORF">AUP43_05850</name>
</gene>
<dbReference type="Proteomes" id="UP000076400">
    <property type="component" value="Unassembled WGS sequence"/>
</dbReference>
<dbReference type="InterPro" id="IPR001765">
    <property type="entry name" value="Carbonic_anhydrase"/>
</dbReference>
<dbReference type="STRING" id="580166.AUP43_05850"/>
<evidence type="ECO:0000313" key="9">
    <source>
        <dbReference type="Proteomes" id="UP000076400"/>
    </source>
</evidence>
<feature type="binding site" evidence="6">
    <location>
        <position position="95"/>
    </location>
    <ligand>
        <name>Zn(2+)</name>
        <dbReference type="ChEBI" id="CHEBI:29105"/>
    </ligand>
</feature>
<dbReference type="GO" id="GO:0015976">
    <property type="term" value="P:carbon utilization"/>
    <property type="evidence" value="ECO:0007669"/>
    <property type="project" value="InterPro"/>
</dbReference>
<dbReference type="FunFam" id="3.40.1050.10:FF:000001">
    <property type="entry name" value="Carbonic anhydrase"/>
    <property type="match status" value="1"/>
</dbReference>
<dbReference type="NCBIfam" id="NF007756">
    <property type="entry name" value="PRK10437.1"/>
    <property type="match status" value="1"/>
</dbReference>
<evidence type="ECO:0000256" key="6">
    <source>
        <dbReference type="PIRSR" id="PIRSR601765-1"/>
    </source>
</evidence>
<evidence type="ECO:0000256" key="4">
    <source>
        <dbReference type="ARBA" id="ARBA00023239"/>
    </source>
</evidence>
<dbReference type="OrthoDB" id="9797527at2"/>
<comment type="function">
    <text evidence="7">Reversible hydration of carbon dioxide.</text>
</comment>
<evidence type="ECO:0000256" key="3">
    <source>
        <dbReference type="ARBA" id="ARBA00022833"/>
    </source>
</evidence>
<evidence type="ECO:0000256" key="1">
    <source>
        <dbReference type="ARBA" id="ARBA00006217"/>
    </source>
</evidence>
<dbReference type="RefSeq" id="WP_067553645.1">
    <property type="nucleotide sequence ID" value="NZ_LPXN01000079.1"/>
</dbReference>
<dbReference type="GO" id="GO:0004089">
    <property type="term" value="F:carbonate dehydratase activity"/>
    <property type="evidence" value="ECO:0007669"/>
    <property type="project" value="UniProtKB-UniRule"/>
</dbReference>
<comment type="caution">
    <text evidence="8">The sequence shown here is derived from an EMBL/GenBank/DDBJ whole genome shotgun (WGS) entry which is preliminary data.</text>
</comment>
<comment type="cofactor">
    <cofactor evidence="6">
        <name>Zn(2+)</name>
        <dbReference type="ChEBI" id="CHEBI:29105"/>
    </cofactor>
    <text evidence="6">Binds 1 zinc ion per subunit.</text>
</comment>
<dbReference type="Pfam" id="PF00484">
    <property type="entry name" value="Pro_CA"/>
    <property type="match status" value="1"/>
</dbReference>
<dbReference type="SUPFAM" id="SSF53056">
    <property type="entry name" value="beta-carbonic anhydrase, cab"/>
    <property type="match status" value="1"/>
</dbReference>
<proteinExistence type="inferred from homology"/>
<keyword evidence="4 7" id="KW-0456">Lyase</keyword>
<dbReference type="InterPro" id="IPR015892">
    <property type="entry name" value="Carbonic_anhydrase_CS"/>
</dbReference>
<dbReference type="InterPro" id="IPR036874">
    <property type="entry name" value="Carbonic_anhydrase_sf"/>
</dbReference>
<evidence type="ECO:0000256" key="7">
    <source>
        <dbReference type="RuleBase" id="RU003956"/>
    </source>
</evidence>
<dbReference type="PANTHER" id="PTHR11002">
    <property type="entry name" value="CARBONIC ANHYDRASE"/>
    <property type="match status" value="1"/>
</dbReference>
<keyword evidence="2 6" id="KW-0479">Metal-binding</keyword>
<dbReference type="PROSITE" id="PS00704">
    <property type="entry name" value="PROK_CO2_ANHYDRASE_1"/>
    <property type="match status" value="1"/>
</dbReference>
<protein>
    <recommendedName>
        <fullName evidence="7">Carbonic anhydrase</fullName>
        <ecNumber evidence="7">4.2.1.1</ecNumber>
    </recommendedName>
    <alternativeName>
        <fullName evidence="7">Carbonate dehydratase</fullName>
    </alternativeName>
</protein>
<dbReference type="EC" id="4.2.1.1" evidence="7"/>